<keyword evidence="7" id="KW-1185">Reference proteome</keyword>
<proteinExistence type="predicted"/>
<dbReference type="PANTHER" id="PTHR48105">
    <property type="entry name" value="THIOREDOXIN REDUCTASE 1-RELATED-RELATED"/>
    <property type="match status" value="1"/>
</dbReference>
<evidence type="ECO:0000256" key="1">
    <source>
        <dbReference type="ARBA" id="ARBA00001974"/>
    </source>
</evidence>
<gene>
    <name evidence="6" type="ORF">CYL18_04400</name>
</gene>
<dbReference type="RefSeq" id="WP_104848216.1">
    <property type="nucleotide sequence ID" value="NZ_PKOZ01000001.1"/>
</dbReference>
<dbReference type="Proteomes" id="UP000239663">
    <property type="component" value="Unassembled WGS sequence"/>
</dbReference>
<evidence type="ECO:0000256" key="4">
    <source>
        <dbReference type="ARBA" id="ARBA00023002"/>
    </source>
</evidence>
<dbReference type="EMBL" id="PKOZ01000001">
    <property type="protein sequence ID" value="PQD97121.1"/>
    <property type="molecule type" value="Genomic_DNA"/>
</dbReference>
<dbReference type="AlphaFoldDB" id="A0A2S7N4W2"/>
<dbReference type="PRINTS" id="PR00368">
    <property type="entry name" value="FADPNR"/>
</dbReference>
<keyword evidence="4" id="KW-0560">Oxidoreductase</keyword>
<accession>A0A2S7N4W2</accession>
<name>A0A2S7N4W2_9BACI</name>
<dbReference type="OrthoDB" id="9806179at2"/>
<dbReference type="SUPFAM" id="SSF51905">
    <property type="entry name" value="FAD/NAD(P)-binding domain"/>
    <property type="match status" value="1"/>
</dbReference>
<evidence type="ECO:0000256" key="3">
    <source>
        <dbReference type="ARBA" id="ARBA00022630"/>
    </source>
</evidence>
<sequence length="305" mass="33968">MYPNEWDCIIIGGGIAGLQAAIQMGRSQHKCLVIDSKEDGRSTLCKDYRNILGWPDGISGIDIRALGREHAEQTGNQFLKDHVTKLKKVGSRLHVHTDEHEFTTHTLLLATGITDRIPPIPNLKDCLGMTVYICTDCDGYEVIDKPTLVLGSGEAGANFALSLLYWTSQVTYINHEKQDIEDDLRIKLEENGIRYIEETIQSVEKAGESEIKGVFLVDGRFIEGERAFIAFGGNDVHTGLARQLGIDVLNNRHIHVDPRTKETNIENVWAAGDIVSHSEQATIAMGEATQAAIWIHKRLMKLLKE</sequence>
<dbReference type="PRINTS" id="PR00469">
    <property type="entry name" value="PNDRDTASEII"/>
</dbReference>
<keyword evidence="3" id="KW-0285">Flavoprotein</keyword>
<organism evidence="6 7">
    <name type="scientific">Pradoshia eiseniae</name>
    <dbReference type="NCBI Taxonomy" id="2064768"/>
    <lineage>
        <taxon>Bacteria</taxon>
        <taxon>Bacillati</taxon>
        <taxon>Bacillota</taxon>
        <taxon>Bacilli</taxon>
        <taxon>Bacillales</taxon>
        <taxon>Bacillaceae</taxon>
        <taxon>Pradoshia</taxon>
    </lineage>
</organism>
<dbReference type="InterPro" id="IPR023753">
    <property type="entry name" value="FAD/NAD-binding_dom"/>
</dbReference>
<comment type="caution">
    <text evidence="6">The sequence shown here is derived from an EMBL/GenBank/DDBJ whole genome shotgun (WGS) entry which is preliminary data.</text>
</comment>
<comment type="cofactor">
    <cofactor evidence="1">
        <name>FAD</name>
        <dbReference type="ChEBI" id="CHEBI:57692"/>
    </cofactor>
</comment>
<evidence type="ECO:0000256" key="2">
    <source>
        <dbReference type="ARBA" id="ARBA00011738"/>
    </source>
</evidence>
<evidence type="ECO:0000313" key="7">
    <source>
        <dbReference type="Proteomes" id="UP000239663"/>
    </source>
</evidence>
<evidence type="ECO:0000313" key="6">
    <source>
        <dbReference type="EMBL" id="PQD97121.1"/>
    </source>
</evidence>
<dbReference type="Pfam" id="PF07992">
    <property type="entry name" value="Pyr_redox_2"/>
    <property type="match status" value="1"/>
</dbReference>
<evidence type="ECO:0000259" key="5">
    <source>
        <dbReference type="Pfam" id="PF07992"/>
    </source>
</evidence>
<reference evidence="6 7" key="1">
    <citation type="submission" date="2017-12" db="EMBL/GenBank/DDBJ databases">
        <title>Taxonomic description and draft genome of Pradoshia cofamensis Gen. nov., sp. nov., a thermotolerant bacillale isolated from anterior gut of earthworm Eisenia fetida.</title>
        <authorList>
            <person name="Saha T."/>
            <person name="Chakraborty R."/>
        </authorList>
    </citation>
    <scope>NUCLEOTIDE SEQUENCE [LARGE SCALE GENOMIC DNA]</scope>
    <source>
        <strain evidence="6 7">EAG3</strain>
    </source>
</reference>
<dbReference type="InterPro" id="IPR036188">
    <property type="entry name" value="FAD/NAD-bd_sf"/>
</dbReference>
<comment type="subunit">
    <text evidence="2">Homodimer.</text>
</comment>
<dbReference type="InterPro" id="IPR050097">
    <property type="entry name" value="Ferredoxin-NADP_redctase_2"/>
</dbReference>
<dbReference type="Gene3D" id="3.50.50.60">
    <property type="entry name" value="FAD/NAD(P)-binding domain"/>
    <property type="match status" value="2"/>
</dbReference>
<feature type="domain" description="FAD/NAD(P)-binding" evidence="5">
    <location>
        <begin position="7"/>
        <end position="288"/>
    </location>
</feature>
<dbReference type="GO" id="GO:0016491">
    <property type="term" value="F:oxidoreductase activity"/>
    <property type="evidence" value="ECO:0007669"/>
    <property type="project" value="UniProtKB-KW"/>
</dbReference>
<protein>
    <submittedName>
        <fullName evidence="6">Pyridine nucleotide-disulfide oxidoreductase</fullName>
    </submittedName>
</protein>